<dbReference type="Pfam" id="PF13517">
    <property type="entry name" value="FG-GAP_3"/>
    <property type="match status" value="1"/>
</dbReference>
<name>A0A7M2X400_9BACT</name>
<dbReference type="Gene3D" id="2.130.10.130">
    <property type="entry name" value="Integrin alpha, N-terminal"/>
    <property type="match status" value="3"/>
</dbReference>
<organism evidence="2 3">
    <name type="scientific">Humisphaera borealis</name>
    <dbReference type="NCBI Taxonomy" id="2807512"/>
    <lineage>
        <taxon>Bacteria</taxon>
        <taxon>Pseudomonadati</taxon>
        <taxon>Planctomycetota</taxon>
        <taxon>Phycisphaerae</taxon>
        <taxon>Tepidisphaerales</taxon>
        <taxon>Tepidisphaeraceae</taxon>
        <taxon>Humisphaera</taxon>
    </lineage>
</organism>
<evidence type="ECO:0000313" key="3">
    <source>
        <dbReference type="Proteomes" id="UP000593765"/>
    </source>
</evidence>
<keyword evidence="1" id="KW-0732">Signal</keyword>
<protein>
    <submittedName>
        <fullName evidence="2">VCBS repeat-containing protein</fullName>
    </submittedName>
</protein>
<proteinExistence type="predicted"/>
<dbReference type="EMBL" id="CP063458">
    <property type="protein sequence ID" value="QOV92453.1"/>
    <property type="molecule type" value="Genomic_DNA"/>
</dbReference>
<sequence>MKWTKYQLTDKFYSEGAAIGDFNKDGKMDVVAGPYWYEGPDFGTVKKHQYYSYGEKDGKQVEPQAFDPIKYSDNFFAFVYDFNADGWDDIMIYGFPGKDASWFENPKDPKSEKPWVRHIALDMVDNESPQLTDINGDGKPEIVCNTDGTNKDGGTLGYATADWANPTAKWTWHAISPRNKGYQRFTHGLGIGDVNGDGKMDILEKGGWWEQPADLKGDPEWKLHKANFGTGGAQMYAYDVNGDGKNDVITSIAAHGFGLVWYEQKPSDQFEAHLIMNEKAEENAQGLRIAQLHAIDLVDMDGDGIKDLVTGKRWWAHGPKGDKDPEAPAMLVWFRLTREGGKATYTAFEIDNNSGIGTQVMAGDMNGDKRPDVVVGNKKGVFVHIQQPVTQTTSR</sequence>
<dbReference type="PANTHER" id="PTHR44103:SF1">
    <property type="entry name" value="PROPROTEIN CONVERTASE P"/>
    <property type="match status" value="1"/>
</dbReference>
<dbReference type="AlphaFoldDB" id="A0A7M2X400"/>
<keyword evidence="3" id="KW-1185">Reference proteome</keyword>
<dbReference type="Proteomes" id="UP000593765">
    <property type="component" value="Chromosome"/>
</dbReference>
<dbReference type="PANTHER" id="PTHR44103">
    <property type="entry name" value="PROPROTEIN CONVERTASE P"/>
    <property type="match status" value="1"/>
</dbReference>
<accession>A0A7M2X400</accession>
<dbReference type="KEGG" id="hbs:IPV69_17255"/>
<evidence type="ECO:0000313" key="2">
    <source>
        <dbReference type="EMBL" id="QOV92453.1"/>
    </source>
</evidence>
<gene>
    <name evidence="2" type="ORF">IPV69_17255</name>
</gene>
<evidence type="ECO:0000256" key="1">
    <source>
        <dbReference type="ARBA" id="ARBA00022729"/>
    </source>
</evidence>
<dbReference type="SUPFAM" id="SSF69318">
    <property type="entry name" value="Integrin alpha N-terminal domain"/>
    <property type="match status" value="1"/>
</dbReference>
<dbReference type="InterPro" id="IPR013517">
    <property type="entry name" value="FG-GAP"/>
</dbReference>
<dbReference type="InterPro" id="IPR028994">
    <property type="entry name" value="Integrin_alpha_N"/>
</dbReference>
<reference evidence="2 3" key="1">
    <citation type="submission" date="2020-10" db="EMBL/GenBank/DDBJ databases">
        <title>Wide distribution of Phycisphaera-like planctomycetes from WD2101 soil group in peatlands and genome analysis of the first cultivated representative.</title>
        <authorList>
            <person name="Dedysh S.N."/>
            <person name="Beletsky A.V."/>
            <person name="Ivanova A."/>
            <person name="Kulichevskaya I.S."/>
            <person name="Suzina N.E."/>
            <person name="Philippov D.A."/>
            <person name="Rakitin A.L."/>
            <person name="Mardanov A.V."/>
            <person name="Ravin N.V."/>
        </authorList>
    </citation>
    <scope>NUCLEOTIDE SEQUENCE [LARGE SCALE GENOMIC DNA]</scope>
    <source>
        <strain evidence="2 3">M1803</strain>
    </source>
</reference>